<keyword evidence="9" id="KW-0067">ATP-binding</keyword>
<organism evidence="17 18">
    <name type="scientific">Bifidobacterium pseudolongum subsp. globosum</name>
    <dbReference type="NCBI Taxonomy" id="1690"/>
    <lineage>
        <taxon>Bacteria</taxon>
        <taxon>Bacillati</taxon>
        <taxon>Actinomycetota</taxon>
        <taxon>Actinomycetes</taxon>
        <taxon>Bifidobacteriales</taxon>
        <taxon>Bifidobacteriaceae</taxon>
        <taxon>Bifidobacterium</taxon>
    </lineage>
</organism>
<evidence type="ECO:0000256" key="2">
    <source>
        <dbReference type="ARBA" id="ARBA00004202"/>
    </source>
</evidence>
<feature type="transmembrane region" description="Helical" evidence="13">
    <location>
        <begin position="91"/>
        <end position="116"/>
    </location>
</feature>
<dbReference type="GO" id="GO:0016887">
    <property type="term" value="F:ATP hydrolysis activity"/>
    <property type="evidence" value="ECO:0007669"/>
    <property type="project" value="InterPro"/>
</dbReference>
<dbReference type="PROSITE" id="PS50893">
    <property type="entry name" value="ABC_TRANSPORTER_2"/>
    <property type="match status" value="1"/>
</dbReference>
<dbReference type="CDD" id="cd03257">
    <property type="entry name" value="ABC_NikE_OppD_transporters"/>
    <property type="match status" value="1"/>
</dbReference>
<dbReference type="Pfam" id="PF12911">
    <property type="entry name" value="OppC_N"/>
    <property type="match status" value="1"/>
</dbReference>
<dbReference type="Proteomes" id="UP000233730">
    <property type="component" value="Unassembled WGS sequence"/>
</dbReference>
<name>A0A2N3QLT0_9BIFI</name>
<evidence type="ECO:0000256" key="10">
    <source>
        <dbReference type="ARBA" id="ARBA00022967"/>
    </source>
</evidence>
<dbReference type="PANTHER" id="PTHR43297:SF14">
    <property type="entry name" value="ATPASE AAA-TYPE CORE DOMAIN-CONTAINING PROTEIN"/>
    <property type="match status" value="1"/>
</dbReference>
<dbReference type="InterPro" id="IPR025966">
    <property type="entry name" value="OppC_N"/>
</dbReference>
<dbReference type="GO" id="GO:0005524">
    <property type="term" value="F:ATP binding"/>
    <property type="evidence" value="ECO:0007669"/>
    <property type="project" value="UniProtKB-KW"/>
</dbReference>
<keyword evidence="5" id="KW-1003">Cell membrane</keyword>
<feature type="region of interest" description="Disordered" evidence="14">
    <location>
        <begin position="701"/>
        <end position="725"/>
    </location>
</feature>
<dbReference type="AlphaFoldDB" id="A0A2N3QLT0"/>
<feature type="domain" description="ABC transmembrane type-1" evidence="16">
    <location>
        <begin position="89"/>
        <end position="279"/>
    </location>
</feature>
<evidence type="ECO:0000256" key="7">
    <source>
        <dbReference type="ARBA" id="ARBA00022692"/>
    </source>
</evidence>
<evidence type="ECO:0000259" key="16">
    <source>
        <dbReference type="PROSITE" id="PS50928"/>
    </source>
</evidence>
<dbReference type="PROSITE" id="PS50928">
    <property type="entry name" value="ABC_TM1"/>
    <property type="match status" value="1"/>
</dbReference>
<dbReference type="EMBL" id="PCGZ01000001">
    <property type="protein sequence ID" value="PKU92613.1"/>
    <property type="molecule type" value="Genomic_DNA"/>
</dbReference>
<dbReference type="GO" id="GO:0005886">
    <property type="term" value="C:plasma membrane"/>
    <property type="evidence" value="ECO:0007669"/>
    <property type="project" value="UniProtKB-SubCell"/>
</dbReference>
<sequence>MLFSKTLSAKNVDKANGKLVLKRWSKMSIGTKISVIFILALIVCAVFAPLIAPHDPSEITLNYRTPSGDHPFGTDNLGRDVLSRVLYGARYSLVIGLSSIAFALIAGALIGAVAAVSRTWISEVIMRCIDIIMSIPGIALAAVFVSILGQSMIGIVISIGILYVPQIARIVRANIISEYGKDYVRAGIVSGARAPWLLIKHVTRNIAAPVMVFTTLSVADAIVFEASLSFINAGIPEPTPTWGNILSSAKEGVIYGFWWQALFPGLAIMLTVLCLNILSEGITDAMVAAPTAPIEQNENEKDLKREEDRILVDPVAAYAAQAETLEASLMALKEAEAKRTDRLTPHSTAEPVIEVKDLCIKFPRHGDVNVVDHLNFAVRPGETMGLVGESGCGKSITSLAIMGLLDPKAQISGEILFEGENIVGISQKRYNALRGHEIAMIYQDALSSLNPSMLIKAQMKQLISRGGTRTAEELLELVGLDPQRVLESYPHELSGGQRQRVLIAMALTRDPKLIIADEPTTALDVTVQKQVIDLLNDLREKLGFAMIFVSHDLALVAKVAHSITVMYAGQVVEQGSTTEILTDPHHEYTRGLLGSVTSIEAGSGRLHQVPGTVPSPADFPKGDRFAPRSSHPTRGLDVRPVMKQVPGTLHYYAVHPDDLDKDDGIDRTYPEVDDSIEETLDGYDALVDSEQVIARAAAKYQASAMPTPTPTQPKPVRATTKEEAR</sequence>
<dbReference type="SMART" id="SM00382">
    <property type="entry name" value="AAA"/>
    <property type="match status" value="1"/>
</dbReference>
<feature type="region of interest" description="Disordered" evidence="14">
    <location>
        <begin position="610"/>
        <end position="636"/>
    </location>
</feature>
<keyword evidence="4 13" id="KW-0813">Transport</keyword>
<dbReference type="InterPro" id="IPR003593">
    <property type="entry name" value="AAA+_ATPase"/>
</dbReference>
<evidence type="ECO:0000256" key="9">
    <source>
        <dbReference type="ARBA" id="ARBA00022840"/>
    </source>
</evidence>
<keyword evidence="6" id="KW-0997">Cell inner membrane</keyword>
<keyword evidence="7 13" id="KW-0812">Transmembrane</keyword>
<dbReference type="SUPFAM" id="SSF52540">
    <property type="entry name" value="P-loop containing nucleoside triphosphate hydrolases"/>
    <property type="match status" value="1"/>
</dbReference>
<comment type="caution">
    <text evidence="17">The sequence shown here is derived from an EMBL/GenBank/DDBJ whole genome shotgun (WGS) entry which is preliminary data.</text>
</comment>
<dbReference type="InterPro" id="IPR013563">
    <property type="entry name" value="Oligopep_ABC_C"/>
</dbReference>
<evidence type="ECO:0000313" key="18">
    <source>
        <dbReference type="Proteomes" id="UP000233730"/>
    </source>
</evidence>
<dbReference type="InterPro" id="IPR035906">
    <property type="entry name" value="MetI-like_sf"/>
</dbReference>
<keyword evidence="10" id="KW-1278">Translocase</keyword>
<feature type="domain" description="ABC transporter" evidence="15">
    <location>
        <begin position="353"/>
        <end position="593"/>
    </location>
</feature>
<evidence type="ECO:0000256" key="14">
    <source>
        <dbReference type="SAM" id="MobiDB-lite"/>
    </source>
</evidence>
<dbReference type="RefSeq" id="WP_257467521.1">
    <property type="nucleotide sequence ID" value="NZ_PCGZ01000001.1"/>
</dbReference>
<evidence type="ECO:0000256" key="8">
    <source>
        <dbReference type="ARBA" id="ARBA00022741"/>
    </source>
</evidence>
<dbReference type="Gene3D" id="1.10.3720.10">
    <property type="entry name" value="MetI-like"/>
    <property type="match status" value="1"/>
</dbReference>
<dbReference type="InterPro" id="IPR000515">
    <property type="entry name" value="MetI-like"/>
</dbReference>
<evidence type="ECO:0000256" key="6">
    <source>
        <dbReference type="ARBA" id="ARBA00022519"/>
    </source>
</evidence>
<dbReference type="GO" id="GO:0015833">
    <property type="term" value="P:peptide transport"/>
    <property type="evidence" value="ECO:0007669"/>
    <property type="project" value="InterPro"/>
</dbReference>
<dbReference type="InterPro" id="IPR050388">
    <property type="entry name" value="ABC_Ni/Peptide_Import"/>
</dbReference>
<evidence type="ECO:0000256" key="13">
    <source>
        <dbReference type="RuleBase" id="RU363032"/>
    </source>
</evidence>
<dbReference type="PROSITE" id="PS00211">
    <property type="entry name" value="ABC_TRANSPORTER_1"/>
    <property type="match status" value="1"/>
</dbReference>
<dbReference type="Pfam" id="PF08352">
    <property type="entry name" value="oligo_HPY"/>
    <property type="match status" value="1"/>
</dbReference>
<evidence type="ECO:0000256" key="12">
    <source>
        <dbReference type="ARBA" id="ARBA00023136"/>
    </source>
</evidence>
<comment type="similarity">
    <text evidence="13">Belongs to the binding-protein-dependent transport system permease family.</text>
</comment>
<protein>
    <submittedName>
        <fullName evidence="17">ABC transporter</fullName>
    </submittedName>
</protein>
<dbReference type="NCBIfam" id="TIGR01727">
    <property type="entry name" value="oligo_HPY"/>
    <property type="match status" value="1"/>
</dbReference>
<keyword evidence="8" id="KW-0547">Nucleotide-binding</keyword>
<evidence type="ECO:0000259" key="15">
    <source>
        <dbReference type="PROSITE" id="PS50893"/>
    </source>
</evidence>
<feature type="transmembrane region" description="Helical" evidence="13">
    <location>
        <begin position="33"/>
        <end position="52"/>
    </location>
</feature>
<evidence type="ECO:0000256" key="1">
    <source>
        <dbReference type="ARBA" id="ARBA00004141"/>
    </source>
</evidence>
<evidence type="ECO:0000256" key="4">
    <source>
        <dbReference type="ARBA" id="ARBA00022448"/>
    </source>
</evidence>
<comment type="similarity">
    <text evidence="3">Belongs to the ABC transporter superfamily.</text>
</comment>
<dbReference type="Pfam" id="PF00528">
    <property type="entry name" value="BPD_transp_1"/>
    <property type="match status" value="1"/>
</dbReference>
<evidence type="ECO:0000256" key="11">
    <source>
        <dbReference type="ARBA" id="ARBA00022989"/>
    </source>
</evidence>
<dbReference type="PANTHER" id="PTHR43297">
    <property type="entry name" value="OLIGOPEPTIDE TRANSPORT ATP-BINDING PROTEIN APPD"/>
    <property type="match status" value="1"/>
</dbReference>
<accession>A0A2N3QLT0</accession>
<gene>
    <name evidence="17" type="ORF">CQR46_0189</name>
</gene>
<dbReference type="SUPFAM" id="SSF161098">
    <property type="entry name" value="MetI-like"/>
    <property type="match status" value="1"/>
</dbReference>
<dbReference type="FunFam" id="3.40.50.300:FF:000016">
    <property type="entry name" value="Oligopeptide ABC transporter ATP-binding component"/>
    <property type="match status" value="1"/>
</dbReference>
<reference evidence="17 18" key="1">
    <citation type="submission" date="2017-10" db="EMBL/GenBank/DDBJ databases">
        <title>Bifidobacterium genomics.</title>
        <authorList>
            <person name="Lugli G.A."/>
            <person name="Milani C."/>
            <person name="Mancabelli L."/>
        </authorList>
    </citation>
    <scope>NUCLEOTIDE SEQUENCE [LARGE SCALE GENOMIC DNA]</scope>
    <source>
        <strain evidence="17 18">1524B</strain>
    </source>
</reference>
<comment type="subcellular location">
    <subcellularLocation>
        <location evidence="13">Cell membrane</location>
        <topology evidence="13">Multi-pass membrane protein</topology>
    </subcellularLocation>
    <subcellularLocation>
        <location evidence="2">Cell membrane</location>
        <topology evidence="2">Peripheral membrane protein</topology>
    </subcellularLocation>
    <subcellularLocation>
        <location evidence="1">Membrane</location>
        <topology evidence="1">Multi-pass membrane protein</topology>
    </subcellularLocation>
</comment>
<dbReference type="Gene3D" id="3.40.50.300">
    <property type="entry name" value="P-loop containing nucleotide triphosphate hydrolases"/>
    <property type="match status" value="1"/>
</dbReference>
<dbReference type="InterPro" id="IPR017871">
    <property type="entry name" value="ABC_transporter-like_CS"/>
</dbReference>
<dbReference type="Pfam" id="PF00005">
    <property type="entry name" value="ABC_tran"/>
    <property type="match status" value="1"/>
</dbReference>
<dbReference type="CDD" id="cd06261">
    <property type="entry name" value="TM_PBP2"/>
    <property type="match status" value="1"/>
</dbReference>
<dbReference type="GO" id="GO:0055085">
    <property type="term" value="P:transmembrane transport"/>
    <property type="evidence" value="ECO:0007669"/>
    <property type="project" value="InterPro"/>
</dbReference>
<dbReference type="InterPro" id="IPR003439">
    <property type="entry name" value="ABC_transporter-like_ATP-bd"/>
</dbReference>
<evidence type="ECO:0000256" key="3">
    <source>
        <dbReference type="ARBA" id="ARBA00005417"/>
    </source>
</evidence>
<dbReference type="InterPro" id="IPR027417">
    <property type="entry name" value="P-loop_NTPase"/>
</dbReference>
<proteinExistence type="inferred from homology"/>
<keyword evidence="12 13" id="KW-0472">Membrane</keyword>
<evidence type="ECO:0000256" key="5">
    <source>
        <dbReference type="ARBA" id="ARBA00022475"/>
    </source>
</evidence>
<evidence type="ECO:0000313" key="17">
    <source>
        <dbReference type="EMBL" id="PKU92613.1"/>
    </source>
</evidence>
<keyword evidence="11 13" id="KW-1133">Transmembrane helix</keyword>